<evidence type="ECO:0000313" key="15">
    <source>
        <dbReference type="Proteomes" id="UP000622890"/>
    </source>
</evidence>
<dbReference type="Proteomes" id="UP000622890">
    <property type="component" value="Unassembled WGS sequence"/>
</dbReference>
<evidence type="ECO:0000259" key="12">
    <source>
        <dbReference type="PROSITE" id="PS50109"/>
    </source>
</evidence>
<dbReference type="GO" id="GO:0005886">
    <property type="term" value="C:plasma membrane"/>
    <property type="evidence" value="ECO:0007669"/>
    <property type="project" value="TreeGrafter"/>
</dbReference>
<name>A0A934SX60_9BURK</name>
<evidence type="ECO:0000256" key="5">
    <source>
        <dbReference type="ARBA" id="ARBA00022679"/>
    </source>
</evidence>
<organism evidence="14 15">
    <name type="scientific">Noviherbaspirillum pedocola</name>
    <dbReference type="NCBI Taxonomy" id="2801341"/>
    <lineage>
        <taxon>Bacteria</taxon>
        <taxon>Pseudomonadati</taxon>
        <taxon>Pseudomonadota</taxon>
        <taxon>Betaproteobacteria</taxon>
        <taxon>Burkholderiales</taxon>
        <taxon>Oxalobacteraceae</taxon>
        <taxon>Noviherbaspirillum</taxon>
    </lineage>
</organism>
<dbReference type="CDD" id="cd00075">
    <property type="entry name" value="HATPase"/>
    <property type="match status" value="1"/>
</dbReference>
<gene>
    <name evidence="14" type="ORF">JJB74_02205</name>
</gene>
<dbReference type="AlphaFoldDB" id="A0A934SX60"/>
<dbReference type="SUPFAM" id="SSF55874">
    <property type="entry name" value="ATPase domain of HSP90 chaperone/DNA topoisomerase II/histidine kinase"/>
    <property type="match status" value="1"/>
</dbReference>
<dbReference type="PANTHER" id="PTHR45436:SF1">
    <property type="entry name" value="SENSOR PROTEIN QSEC"/>
    <property type="match status" value="1"/>
</dbReference>
<evidence type="ECO:0000256" key="8">
    <source>
        <dbReference type="ARBA" id="ARBA00022989"/>
    </source>
</evidence>
<dbReference type="EMBL" id="JAEPBG010000001">
    <property type="protein sequence ID" value="MBK4733433.1"/>
    <property type="molecule type" value="Genomic_DNA"/>
</dbReference>
<evidence type="ECO:0000256" key="9">
    <source>
        <dbReference type="ARBA" id="ARBA00023012"/>
    </source>
</evidence>
<dbReference type="Gene3D" id="3.30.565.10">
    <property type="entry name" value="Histidine kinase-like ATPase, C-terminal domain"/>
    <property type="match status" value="1"/>
</dbReference>
<dbReference type="Pfam" id="PF00512">
    <property type="entry name" value="HisKA"/>
    <property type="match status" value="1"/>
</dbReference>
<evidence type="ECO:0000259" key="13">
    <source>
        <dbReference type="PROSITE" id="PS50885"/>
    </source>
</evidence>
<dbReference type="InterPro" id="IPR004358">
    <property type="entry name" value="Sig_transdc_His_kin-like_C"/>
</dbReference>
<proteinExistence type="predicted"/>
<dbReference type="Pfam" id="PF02518">
    <property type="entry name" value="HATPase_c"/>
    <property type="match status" value="1"/>
</dbReference>
<feature type="transmembrane region" description="Helical" evidence="11">
    <location>
        <begin position="12"/>
        <end position="31"/>
    </location>
</feature>
<evidence type="ECO:0000256" key="11">
    <source>
        <dbReference type="SAM" id="Phobius"/>
    </source>
</evidence>
<dbReference type="InterPro" id="IPR013727">
    <property type="entry name" value="2CSK_N"/>
</dbReference>
<keyword evidence="5" id="KW-0808">Transferase</keyword>
<evidence type="ECO:0000256" key="4">
    <source>
        <dbReference type="ARBA" id="ARBA00022553"/>
    </source>
</evidence>
<dbReference type="Gene3D" id="1.10.287.130">
    <property type="match status" value="1"/>
</dbReference>
<dbReference type="InterPro" id="IPR050428">
    <property type="entry name" value="TCS_sensor_his_kinase"/>
</dbReference>
<feature type="domain" description="HAMP" evidence="13">
    <location>
        <begin position="180"/>
        <end position="232"/>
    </location>
</feature>
<evidence type="ECO:0000256" key="10">
    <source>
        <dbReference type="ARBA" id="ARBA00023136"/>
    </source>
</evidence>
<comment type="caution">
    <text evidence="14">The sequence shown here is derived from an EMBL/GenBank/DDBJ whole genome shotgun (WGS) entry which is preliminary data.</text>
</comment>
<dbReference type="InterPro" id="IPR036890">
    <property type="entry name" value="HATPase_C_sf"/>
</dbReference>
<evidence type="ECO:0000256" key="2">
    <source>
        <dbReference type="ARBA" id="ARBA00004370"/>
    </source>
</evidence>
<evidence type="ECO:0000256" key="1">
    <source>
        <dbReference type="ARBA" id="ARBA00000085"/>
    </source>
</evidence>
<dbReference type="CDD" id="cd00082">
    <property type="entry name" value="HisKA"/>
    <property type="match status" value="1"/>
</dbReference>
<comment type="catalytic activity">
    <reaction evidence="1">
        <text>ATP + protein L-histidine = ADP + protein N-phospho-L-histidine.</text>
        <dbReference type="EC" id="2.7.13.3"/>
    </reaction>
</comment>
<dbReference type="GO" id="GO:0000155">
    <property type="term" value="F:phosphorelay sensor kinase activity"/>
    <property type="evidence" value="ECO:0007669"/>
    <property type="project" value="InterPro"/>
</dbReference>
<dbReference type="SMART" id="SM00387">
    <property type="entry name" value="HATPase_c"/>
    <property type="match status" value="1"/>
</dbReference>
<dbReference type="PROSITE" id="PS50885">
    <property type="entry name" value="HAMP"/>
    <property type="match status" value="1"/>
</dbReference>
<keyword evidence="15" id="KW-1185">Reference proteome</keyword>
<dbReference type="SMART" id="SM00388">
    <property type="entry name" value="HisKA"/>
    <property type="match status" value="1"/>
</dbReference>
<keyword evidence="8 11" id="KW-1133">Transmembrane helix</keyword>
<dbReference type="InterPro" id="IPR005467">
    <property type="entry name" value="His_kinase_dom"/>
</dbReference>
<dbReference type="Pfam" id="PF08521">
    <property type="entry name" value="2CSK_N"/>
    <property type="match status" value="1"/>
</dbReference>
<protein>
    <recommendedName>
        <fullName evidence="3">histidine kinase</fullName>
        <ecNumber evidence="3">2.7.13.3</ecNumber>
    </recommendedName>
</protein>
<dbReference type="InterPro" id="IPR003661">
    <property type="entry name" value="HisK_dim/P_dom"/>
</dbReference>
<dbReference type="PROSITE" id="PS50109">
    <property type="entry name" value="HIS_KIN"/>
    <property type="match status" value="1"/>
</dbReference>
<keyword evidence="9" id="KW-0902">Two-component regulatory system</keyword>
<dbReference type="InterPro" id="IPR036097">
    <property type="entry name" value="HisK_dim/P_sf"/>
</dbReference>
<accession>A0A934SX60</accession>
<sequence length="452" mass="49749">MRSIRHALLKQLLLPLVALNLVVAAATWWLAWAPTQRAFDEALADAAWSLLPYIDARDGRIAVHLSRQAEQILRLDHFDAIYFVVRNEQGHTIEGDADFPTLVKPARPNEPHAYDGAMRGNAVRIITLSTPVGQETVTIGVAETLWKRVSMRSGPGFIGLLLLDAAATVISVLIAWTAVLRGLSPLNAMRRGLDTRGHDDLAPLQHRNLPEELQPLADALNALLERVRLAAQGQQDFLANAAHQLRTPLAGLKTQLEWLEQRHAADDETAQSTALMMSAIERMIRQTNQLLALARAEPSQFQRARLYPLALDKLVEQSVQHFVREAMKKRIDLGFELQPAMIAGDSFLLRDLIDNLIDNAIRYCPPDGRVTVSCGADDGGVLLSVEDSGPGIPEAERELIFSRFYRLNDKIGGSGLGLSIVRDIALDHGAELQVQPGADGKGTVFSVRFPRA</sequence>
<evidence type="ECO:0000313" key="14">
    <source>
        <dbReference type="EMBL" id="MBK4733433.1"/>
    </source>
</evidence>
<reference evidence="14" key="1">
    <citation type="submission" date="2021-01" db="EMBL/GenBank/DDBJ databases">
        <title>Genome sequence of strain Noviherbaspirillum sp. DKR-6.</title>
        <authorList>
            <person name="Chaudhary D.K."/>
        </authorList>
    </citation>
    <scope>NUCLEOTIDE SEQUENCE</scope>
    <source>
        <strain evidence="14">DKR-6</strain>
    </source>
</reference>
<evidence type="ECO:0000256" key="7">
    <source>
        <dbReference type="ARBA" id="ARBA00022777"/>
    </source>
</evidence>
<dbReference type="PANTHER" id="PTHR45436">
    <property type="entry name" value="SENSOR HISTIDINE KINASE YKOH"/>
    <property type="match status" value="1"/>
</dbReference>
<dbReference type="InterPro" id="IPR003660">
    <property type="entry name" value="HAMP_dom"/>
</dbReference>
<evidence type="ECO:0000256" key="6">
    <source>
        <dbReference type="ARBA" id="ARBA00022692"/>
    </source>
</evidence>
<evidence type="ECO:0000256" key="3">
    <source>
        <dbReference type="ARBA" id="ARBA00012438"/>
    </source>
</evidence>
<dbReference type="PRINTS" id="PR00344">
    <property type="entry name" value="BCTRLSENSOR"/>
</dbReference>
<dbReference type="EC" id="2.7.13.3" evidence="3"/>
<feature type="domain" description="Histidine kinase" evidence="12">
    <location>
        <begin position="240"/>
        <end position="452"/>
    </location>
</feature>
<dbReference type="SUPFAM" id="SSF47384">
    <property type="entry name" value="Homodimeric domain of signal transducing histidine kinase"/>
    <property type="match status" value="1"/>
</dbReference>
<dbReference type="RefSeq" id="WP_200590196.1">
    <property type="nucleotide sequence ID" value="NZ_JAEPBG010000001.1"/>
</dbReference>
<keyword evidence="10 11" id="KW-0472">Membrane</keyword>
<feature type="transmembrane region" description="Helical" evidence="11">
    <location>
        <begin position="157"/>
        <end position="180"/>
    </location>
</feature>
<keyword evidence="6 11" id="KW-0812">Transmembrane</keyword>
<dbReference type="InterPro" id="IPR003594">
    <property type="entry name" value="HATPase_dom"/>
</dbReference>
<comment type="subcellular location">
    <subcellularLocation>
        <location evidence="2">Membrane</location>
    </subcellularLocation>
</comment>
<keyword evidence="7 14" id="KW-0418">Kinase</keyword>
<keyword evidence="4" id="KW-0597">Phosphoprotein</keyword>